<dbReference type="EnsemblMetazoa" id="GPPI012646-RA">
    <property type="protein sequence ID" value="GPPI012646-PA"/>
    <property type="gene ID" value="GPPI012646"/>
</dbReference>
<feature type="signal peptide" evidence="2">
    <location>
        <begin position="1"/>
        <end position="18"/>
    </location>
</feature>
<evidence type="ECO:0000256" key="2">
    <source>
        <dbReference type="SAM" id="SignalP"/>
    </source>
</evidence>
<reference evidence="4" key="1">
    <citation type="submission" date="2015-01" db="EMBL/GenBank/DDBJ databases">
        <authorList>
            <person name="Aksoy S."/>
            <person name="Warren W."/>
            <person name="Wilson R.K."/>
        </authorList>
    </citation>
    <scope>NUCLEOTIDE SEQUENCE [LARGE SCALE GENOMIC DNA]</scope>
    <source>
        <strain evidence="4">IAEA</strain>
    </source>
</reference>
<proteinExistence type="predicted"/>
<evidence type="ECO:0000313" key="4">
    <source>
        <dbReference type="Proteomes" id="UP000092460"/>
    </source>
</evidence>
<feature type="transmembrane region" description="Helical" evidence="1">
    <location>
        <begin position="34"/>
        <end position="51"/>
    </location>
</feature>
<keyword evidence="1" id="KW-0472">Membrane</keyword>
<feature type="chain" id="PRO_5008404333" evidence="2">
    <location>
        <begin position="19"/>
        <end position="91"/>
    </location>
</feature>
<reference evidence="3" key="2">
    <citation type="submission" date="2020-05" db="UniProtKB">
        <authorList>
            <consortium name="EnsemblMetazoa"/>
        </authorList>
    </citation>
    <scope>IDENTIFICATION</scope>
    <source>
        <strain evidence="3">IAEA</strain>
    </source>
</reference>
<evidence type="ECO:0000256" key="1">
    <source>
        <dbReference type="SAM" id="Phobius"/>
    </source>
</evidence>
<accession>A0A1B0AY70</accession>
<dbReference type="Proteomes" id="UP000092460">
    <property type="component" value="Unassembled WGS sequence"/>
</dbReference>
<protein>
    <submittedName>
        <fullName evidence="3">Uncharacterized protein</fullName>
    </submittedName>
</protein>
<organism evidence="3 4">
    <name type="scientific">Glossina palpalis gambiensis</name>
    <dbReference type="NCBI Taxonomy" id="67801"/>
    <lineage>
        <taxon>Eukaryota</taxon>
        <taxon>Metazoa</taxon>
        <taxon>Ecdysozoa</taxon>
        <taxon>Arthropoda</taxon>
        <taxon>Hexapoda</taxon>
        <taxon>Insecta</taxon>
        <taxon>Pterygota</taxon>
        <taxon>Neoptera</taxon>
        <taxon>Endopterygota</taxon>
        <taxon>Diptera</taxon>
        <taxon>Brachycera</taxon>
        <taxon>Muscomorpha</taxon>
        <taxon>Hippoboscoidea</taxon>
        <taxon>Glossinidae</taxon>
        <taxon>Glossina</taxon>
    </lineage>
</organism>
<dbReference type="STRING" id="67801.A0A1B0AY70"/>
<keyword evidence="1" id="KW-0812">Transmembrane</keyword>
<keyword evidence="1" id="KW-1133">Transmembrane helix</keyword>
<dbReference type="AlphaFoldDB" id="A0A1B0AY70"/>
<evidence type="ECO:0000313" key="3">
    <source>
        <dbReference type="EnsemblMetazoa" id="GPPI012646-PA"/>
    </source>
</evidence>
<keyword evidence="4" id="KW-1185">Reference proteome</keyword>
<name>A0A1B0AY70_9MUSC</name>
<dbReference type="VEuPathDB" id="VectorBase:GPPI012646"/>
<sequence length="91" mass="9934">MFEYISFVLLPIAACVTAKPGIIAPVAYTKSSIAVVPLIISTILSLEYFYLTSHYTAVAVSTPYTVQYLANPYAATKPYTAAYPSTFLIKK</sequence>
<keyword evidence="2" id="KW-0732">Signal</keyword>
<dbReference type="EMBL" id="JXJN01005564">
    <property type="status" value="NOT_ANNOTATED_CDS"/>
    <property type="molecule type" value="Genomic_DNA"/>
</dbReference>